<feature type="domain" description="Peptidoglycan hydrolase PcsB coiled-coil" evidence="5">
    <location>
        <begin position="101"/>
        <end position="166"/>
    </location>
</feature>
<dbReference type="SUPFAM" id="SSF51261">
    <property type="entry name" value="Duplicated hybrid motif"/>
    <property type="match status" value="2"/>
</dbReference>
<evidence type="ECO:0000256" key="1">
    <source>
        <dbReference type="ARBA" id="ARBA00022729"/>
    </source>
</evidence>
<evidence type="ECO:0000313" key="6">
    <source>
        <dbReference type="EMBL" id="PIS22500.1"/>
    </source>
</evidence>
<dbReference type="InterPro" id="IPR050570">
    <property type="entry name" value="Cell_wall_metabolism_enzyme"/>
</dbReference>
<gene>
    <name evidence="6" type="ORF">COT50_01675</name>
</gene>
<dbReference type="Gene3D" id="6.10.250.3150">
    <property type="match status" value="1"/>
</dbReference>
<dbReference type="PANTHER" id="PTHR21666">
    <property type="entry name" value="PEPTIDASE-RELATED"/>
    <property type="match status" value="1"/>
</dbReference>
<dbReference type="Gene3D" id="2.70.70.10">
    <property type="entry name" value="Glucose Permease (Domain IIA)"/>
    <property type="match status" value="2"/>
</dbReference>
<dbReference type="Pfam" id="PF24568">
    <property type="entry name" value="CC_PcsB"/>
    <property type="match status" value="1"/>
</dbReference>
<feature type="coiled-coil region" evidence="2">
    <location>
        <begin position="31"/>
        <end position="93"/>
    </location>
</feature>
<dbReference type="PANTHER" id="PTHR21666:SF270">
    <property type="entry name" value="MUREIN HYDROLASE ACTIVATOR ENVC"/>
    <property type="match status" value="1"/>
</dbReference>
<dbReference type="Pfam" id="PF01551">
    <property type="entry name" value="Peptidase_M23"/>
    <property type="match status" value="1"/>
</dbReference>
<evidence type="ECO:0000259" key="5">
    <source>
        <dbReference type="Pfam" id="PF24568"/>
    </source>
</evidence>
<feature type="domain" description="M23ase beta-sheet core" evidence="4">
    <location>
        <begin position="243"/>
        <end position="291"/>
    </location>
</feature>
<dbReference type="InterPro" id="IPR011055">
    <property type="entry name" value="Dup_hybrid_motif"/>
</dbReference>
<reference evidence="7" key="1">
    <citation type="submission" date="2017-09" db="EMBL/GenBank/DDBJ databases">
        <title>Depth-based differentiation of microbial function through sediment-hosted aquifers and enrichment of novel symbionts in the deep terrestrial subsurface.</title>
        <authorList>
            <person name="Probst A.J."/>
            <person name="Ladd B."/>
            <person name="Jarett J.K."/>
            <person name="Geller-Mcgrath D.E."/>
            <person name="Sieber C.M.K."/>
            <person name="Emerson J.B."/>
            <person name="Anantharaman K."/>
            <person name="Thomas B.C."/>
            <person name="Malmstrom R."/>
            <person name="Stieglmeier M."/>
            <person name="Klingl A."/>
            <person name="Woyke T."/>
            <person name="Ryan C.M."/>
            <person name="Banfield J.F."/>
        </authorList>
    </citation>
    <scope>NUCLEOTIDE SEQUENCE [LARGE SCALE GENOMIC DNA]</scope>
</reference>
<evidence type="ECO:0000259" key="4">
    <source>
        <dbReference type="Pfam" id="PF01551"/>
    </source>
</evidence>
<feature type="signal peptide" evidence="3">
    <location>
        <begin position="1"/>
        <end position="25"/>
    </location>
</feature>
<dbReference type="InterPro" id="IPR016047">
    <property type="entry name" value="M23ase_b-sheet_dom"/>
</dbReference>
<evidence type="ECO:0000256" key="3">
    <source>
        <dbReference type="SAM" id="SignalP"/>
    </source>
</evidence>
<dbReference type="Proteomes" id="UP000231252">
    <property type="component" value="Unassembled WGS sequence"/>
</dbReference>
<protein>
    <submittedName>
        <fullName evidence="6">Uncharacterized protein</fullName>
    </submittedName>
</protein>
<dbReference type="InterPro" id="IPR057309">
    <property type="entry name" value="PcsB_CC"/>
</dbReference>
<accession>A0A2H0XC32</accession>
<dbReference type="EMBL" id="PEYU01000029">
    <property type="protein sequence ID" value="PIS22500.1"/>
    <property type="molecule type" value="Genomic_DNA"/>
</dbReference>
<proteinExistence type="predicted"/>
<sequence length="396" mass="44456">MFKRLLVFALLIISFAVVINMPIFAQEDAPADALRDKIAELEQKLKNLAGTEQSLSKEINYLDAQINLTELRIQQSNAEIVRRNTQISKLEEDIGDLGERIGKLSSTIDLQNEILGKRSRARYESIETSPLYVIFGSGSLSGIVQKLEYLRTMSVEDKKLLDQMRETRGVYDKQKGLLGDKKDQIESLKKQVEAEKRNLEVYSNQLDAKKVEKKKLLEDTQNNEANYQKLLSQAKAELEAIQGIVAGINFSNGEKVKKGDLIAYMGNSGSPYCSTGSHLHFEVRKNGALMNAESYLKPKTLMVYHYSNGNTKIGSGNWDWPMDSPQITQRFGKTPWSWRYSGGQHTGIDMVDDNIKITAPADGIYVRSVQNCYGVGLNYAAIDHGGGVVSYYLHIR</sequence>
<organism evidence="6 7">
    <name type="scientific">candidate division WWE3 bacterium CG08_land_8_20_14_0_20_41_10</name>
    <dbReference type="NCBI Taxonomy" id="1975085"/>
    <lineage>
        <taxon>Bacteria</taxon>
        <taxon>Katanobacteria</taxon>
    </lineage>
</organism>
<evidence type="ECO:0000256" key="2">
    <source>
        <dbReference type="SAM" id="Coils"/>
    </source>
</evidence>
<keyword evidence="2" id="KW-0175">Coiled coil</keyword>
<name>A0A2H0XC32_UNCKA</name>
<evidence type="ECO:0000313" key="7">
    <source>
        <dbReference type="Proteomes" id="UP000231252"/>
    </source>
</evidence>
<dbReference type="AlphaFoldDB" id="A0A2H0XC32"/>
<dbReference type="GO" id="GO:0004222">
    <property type="term" value="F:metalloendopeptidase activity"/>
    <property type="evidence" value="ECO:0007669"/>
    <property type="project" value="TreeGrafter"/>
</dbReference>
<keyword evidence="1 3" id="KW-0732">Signal</keyword>
<dbReference type="CDD" id="cd12797">
    <property type="entry name" value="M23_peptidase"/>
    <property type="match status" value="2"/>
</dbReference>
<feature type="coiled-coil region" evidence="2">
    <location>
        <begin position="178"/>
        <end position="237"/>
    </location>
</feature>
<comment type="caution">
    <text evidence="6">The sequence shown here is derived from an EMBL/GenBank/DDBJ whole genome shotgun (WGS) entry which is preliminary data.</text>
</comment>
<feature type="chain" id="PRO_5013964127" evidence="3">
    <location>
        <begin position="26"/>
        <end position="396"/>
    </location>
</feature>